<dbReference type="GO" id="GO:0016616">
    <property type="term" value="F:oxidoreductase activity, acting on the CH-OH group of donors, NAD or NADP as acceptor"/>
    <property type="evidence" value="ECO:0007669"/>
    <property type="project" value="TreeGrafter"/>
</dbReference>
<sequence>MAAHSRPQGDKMSDMNGKVALITGSARGQGLAMARLFAKKGAAVVLCDVLEEEGGAAVEALSTDGFEARFFIHDVSSETSWRGLMEDIIAWKGRLDILVNNAGIVKRKNIATYALVDWQDVLNVNLTGAFLGIQAAARLMQAAGGGAIVNIGSNSAFAGHPDVAYAVSKWGMRGLTRSAAMEFASSGIRVNCVCPGVVVTDINRDAPHLQGLLNLTPLGRAAEPSEVASVVCFLASDDAAMVTGEEILVDGGFTNGGAYWRTGMDAGFYGAR</sequence>
<dbReference type="PRINTS" id="PR00081">
    <property type="entry name" value="GDHRDH"/>
</dbReference>
<dbReference type="EMBL" id="AVFL01000048">
    <property type="protein sequence ID" value="EWY36255.1"/>
    <property type="molecule type" value="Genomic_DNA"/>
</dbReference>
<dbReference type="InterPro" id="IPR002347">
    <property type="entry name" value="SDR_fam"/>
</dbReference>
<dbReference type="AlphaFoldDB" id="W9GQU1"/>
<reference evidence="2 3" key="1">
    <citation type="submission" date="2013-08" db="EMBL/GenBank/DDBJ databases">
        <title>The genome sequence of Skermanella stibiiresistens.</title>
        <authorList>
            <person name="Zhu W."/>
            <person name="Wang G."/>
        </authorList>
    </citation>
    <scope>NUCLEOTIDE SEQUENCE [LARGE SCALE GENOMIC DNA]</scope>
    <source>
        <strain evidence="2 3">SB22</strain>
    </source>
</reference>
<dbReference type="Gene3D" id="3.40.50.720">
    <property type="entry name" value="NAD(P)-binding Rossmann-like Domain"/>
    <property type="match status" value="1"/>
</dbReference>
<dbReference type="PANTHER" id="PTHR42760:SF129">
    <property type="entry name" value="OXIDOREDUCTASE"/>
    <property type="match status" value="1"/>
</dbReference>
<dbReference type="InterPro" id="IPR036291">
    <property type="entry name" value="NAD(P)-bd_dom_sf"/>
</dbReference>
<dbReference type="SUPFAM" id="SSF51735">
    <property type="entry name" value="NAD(P)-binding Rossmann-fold domains"/>
    <property type="match status" value="1"/>
</dbReference>
<dbReference type="FunFam" id="3.40.50.720:FF:000084">
    <property type="entry name" value="Short-chain dehydrogenase reductase"/>
    <property type="match status" value="1"/>
</dbReference>
<comment type="caution">
    <text evidence="2">The sequence shown here is derived from an EMBL/GenBank/DDBJ whole genome shotgun (WGS) entry which is preliminary data.</text>
</comment>
<gene>
    <name evidence="2" type="ORF">N825_29090</name>
</gene>
<proteinExistence type="inferred from homology"/>
<dbReference type="STRING" id="1385369.N825_29090"/>
<name>W9GQU1_9PROT</name>
<accession>W9GQU1</accession>
<keyword evidence="3" id="KW-1185">Reference proteome</keyword>
<organism evidence="2 3">
    <name type="scientific">Skermanella stibiiresistens SB22</name>
    <dbReference type="NCBI Taxonomy" id="1385369"/>
    <lineage>
        <taxon>Bacteria</taxon>
        <taxon>Pseudomonadati</taxon>
        <taxon>Pseudomonadota</taxon>
        <taxon>Alphaproteobacteria</taxon>
        <taxon>Rhodospirillales</taxon>
        <taxon>Azospirillaceae</taxon>
        <taxon>Skermanella</taxon>
    </lineage>
</organism>
<evidence type="ECO:0000313" key="3">
    <source>
        <dbReference type="Proteomes" id="UP000019486"/>
    </source>
</evidence>
<dbReference type="PRINTS" id="PR00080">
    <property type="entry name" value="SDRFAMILY"/>
</dbReference>
<dbReference type="Proteomes" id="UP000019486">
    <property type="component" value="Unassembled WGS sequence"/>
</dbReference>
<dbReference type="PANTHER" id="PTHR42760">
    <property type="entry name" value="SHORT-CHAIN DEHYDROGENASES/REDUCTASES FAMILY MEMBER"/>
    <property type="match status" value="1"/>
</dbReference>
<protein>
    <submittedName>
        <fullName evidence="2">Cyclopentanol dehydrogenase</fullName>
    </submittedName>
</protein>
<evidence type="ECO:0000313" key="2">
    <source>
        <dbReference type="EMBL" id="EWY36255.1"/>
    </source>
</evidence>
<dbReference type="GO" id="GO:0030497">
    <property type="term" value="P:fatty acid elongation"/>
    <property type="evidence" value="ECO:0007669"/>
    <property type="project" value="TreeGrafter"/>
</dbReference>
<evidence type="ECO:0000256" key="1">
    <source>
        <dbReference type="ARBA" id="ARBA00006484"/>
    </source>
</evidence>
<comment type="similarity">
    <text evidence="1">Belongs to the short-chain dehydrogenases/reductases (SDR) family.</text>
</comment>
<dbReference type="Pfam" id="PF13561">
    <property type="entry name" value="adh_short_C2"/>
    <property type="match status" value="1"/>
</dbReference>